<dbReference type="SUPFAM" id="SSF48317">
    <property type="entry name" value="Acid phosphatase/Vanadium-dependent haloperoxidase"/>
    <property type="match status" value="1"/>
</dbReference>
<dbReference type="SMART" id="SM00014">
    <property type="entry name" value="acidPPc"/>
    <property type="match status" value="1"/>
</dbReference>
<dbReference type="InterPro" id="IPR000326">
    <property type="entry name" value="PAP2/HPO"/>
</dbReference>
<keyword evidence="1" id="KW-0812">Transmembrane</keyword>
<feature type="domain" description="Phosphatidic acid phosphatase type 2/haloperoxidase" evidence="2">
    <location>
        <begin position="95"/>
        <end position="207"/>
    </location>
</feature>
<dbReference type="PANTHER" id="PTHR14969:SF13">
    <property type="entry name" value="AT30094P"/>
    <property type="match status" value="1"/>
</dbReference>
<evidence type="ECO:0000313" key="3">
    <source>
        <dbReference type="EMBL" id="EFM13001.1"/>
    </source>
</evidence>
<feature type="transmembrane region" description="Helical" evidence="1">
    <location>
        <begin position="166"/>
        <end position="186"/>
    </location>
</feature>
<feature type="transmembrane region" description="Helical" evidence="1">
    <location>
        <begin position="12"/>
        <end position="30"/>
    </location>
</feature>
<dbReference type="InterPro" id="IPR036938">
    <property type="entry name" value="PAP2/HPO_sf"/>
</dbReference>
<evidence type="ECO:0000313" key="4">
    <source>
        <dbReference type="Proteomes" id="UP000005387"/>
    </source>
</evidence>
<accession>E0I3Y7</accession>
<keyword evidence="1" id="KW-0472">Membrane</keyword>
<dbReference type="eggNOG" id="COG0671">
    <property type="taxonomic scope" value="Bacteria"/>
</dbReference>
<dbReference type="RefSeq" id="WP_006036529.1">
    <property type="nucleotide sequence ID" value="NZ_AEDD01000001.1"/>
</dbReference>
<organism evidence="3 4">
    <name type="scientific">Paenibacillus curdlanolyticus YK9</name>
    <dbReference type="NCBI Taxonomy" id="717606"/>
    <lineage>
        <taxon>Bacteria</taxon>
        <taxon>Bacillati</taxon>
        <taxon>Bacillota</taxon>
        <taxon>Bacilli</taxon>
        <taxon>Bacillales</taxon>
        <taxon>Paenibacillaceae</taxon>
        <taxon>Paenibacillus</taxon>
    </lineage>
</organism>
<keyword evidence="4" id="KW-1185">Reference proteome</keyword>
<dbReference type="AlphaFoldDB" id="E0I3Y7"/>
<name>E0I3Y7_9BACL</name>
<dbReference type="Proteomes" id="UP000005387">
    <property type="component" value="Unassembled WGS sequence"/>
</dbReference>
<keyword evidence="1" id="KW-1133">Transmembrane helix</keyword>
<evidence type="ECO:0000256" key="1">
    <source>
        <dbReference type="SAM" id="Phobius"/>
    </source>
</evidence>
<dbReference type="PANTHER" id="PTHR14969">
    <property type="entry name" value="SPHINGOSINE-1-PHOSPHATE PHOSPHOHYDROLASE"/>
    <property type="match status" value="1"/>
</dbReference>
<gene>
    <name evidence="3" type="ORF">PaecuDRAFT_0512</name>
</gene>
<feature type="transmembrane region" description="Helical" evidence="1">
    <location>
        <begin position="192"/>
        <end position="212"/>
    </location>
</feature>
<proteinExistence type="predicted"/>
<dbReference type="OrthoDB" id="9789113at2"/>
<reference evidence="3 4" key="1">
    <citation type="submission" date="2010-07" db="EMBL/GenBank/DDBJ databases">
        <title>The draft genome of Paenibacillus curdlanolyticus YK9.</title>
        <authorList>
            <consortium name="US DOE Joint Genome Institute (JGI-PGF)"/>
            <person name="Lucas S."/>
            <person name="Copeland A."/>
            <person name="Lapidus A."/>
            <person name="Cheng J.-F."/>
            <person name="Bruce D."/>
            <person name="Goodwin L."/>
            <person name="Pitluck S."/>
            <person name="Land M.L."/>
            <person name="Hauser L."/>
            <person name="Chang Y.-J."/>
            <person name="Jeffries C."/>
            <person name="Anderson I.J."/>
            <person name="Johnson E."/>
            <person name="Loganathan U."/>
            <person name="Mulhopadhyay B."/>
            <person name="Kyrpides N."/>
            <person name="Woyke T.J."/>
        </authorList>
    </citation>
    <scope>NUCLEOTIDE SEQUENCE [LARGE SCALE GENOMIC DNA]</scope>
    <source>
        <strain evidence="3 4">YK9</strain>
    </source>
</reference>
<dbReference type="EMBL" id="AEDD01000001">
    <property type="protein sequence ID" value="EFM13001.1"/>
    <property type="molecule type" value="Genomic_DNA"/>
</dbReference>
<feature type="transmembrane region" description="Helical" evidence="1">
    <location>
        <begin position="72"/>
        <end position="89"/>
    </location>
</feature>
<feature type="transmembrane region" description="Helical" evidence="1">
    <location>
        <begin position="136"/>
        <end position="154"/>
    </location>
</feature>
<dbReference type="CDD" id="cd03392">
    <property type="entry name" value="PAP2_like_2"/>
    <property type="match status" value="1"/>
</dbReference>
<evidence type="ECO:0000259" key="2">
    <source>
        <dbReference type="SMART" id="SM00014"/>
    </source>
</evidence>
<feature type="transmembrane region" description="Helical" evidence="1">
    <location>
        <begin position="96"/>
        <end position="116"/>
    </location>
</feature>
<dbReference type="STRING" id="717606.PaecuDRAFT_0512"/>
<dbReference type="Pfam" id="PF01569">
    <property type="entry name" value="PAP2"/>
    <property type="match status" value="1"/>
</dbReference>
<sequence length="219" mass="24205">MQAKPHVRIREKWLPFGIALLFLIGFGGIASKVREEGAWIQSFDERVMTFARKLETPLLSTIMKGITHLGDSWPVVGIGIVALIVLALLRYRIELLFFIVVNGGSAWLNTILKQLFQRTRPMAGRLVEAVGYSFPSGHSMAAFTLYGVLAYLLWKHMTLRGSRAILAGAGTLLVLLIGFSRIYVGVHYPSDVAGAYMASGAWLCVAIGLFRLRQARVGR</sequence>
<protein>
    <submittedName>
        <fullName evidence="3">Phosphoesterase PA-phosphatase related protein</fullName>
    </submittedName>
</protein>
<dbReference type="Gene3D" id="1.20.144.10">
    <property type="entry name" value="Phosphatidic acid phosphatase type 2/haloperoxidase"/>
    <property type="match status" value="2"/>
</dbReference>